<reference evidence="2" key="1">
    <citation type="submission" date="2014-09" db="EMBL/GenBank/DDBJ databases">
        <authorList>
            <person name="Magalhaes I.L.F."/>
            <person name="Oliveira U."/>
            <person name="Santos F.R."/>
            <person name="Vidigal T.H.D.A."/>
            <person name="Brescovit A.D."/>
            <person name="Santos A.J."/>
        </authorList>
    </citation>
    <scope>NUCLEOTIDE SEQUENCE</scope>
    <source>
        <tissue evidence="2">Shoot tissue taken approximately 20 cm above the soil surface</tissue>
    </source>
</reference>
<dbReference type="AlphaFoldDB" id="A0A0A9BHJ9"/>
<protein>
    <submittedName>
        <fullName evidence="2">Uncharacterized protein</fullName>
    </submittedName>
</protein>
<sequence>MFVILLSLLIRCSRIDLPRGSGDYGEAVWLRHLPFQFSFEEQLALID</sequence>
<reference evidence="2" key="2">
    <citation type="journal article" date="2015" name="Data Brief">
        <title>Shoot transcriptome of the giant reed, Arundo donax.</title>
        <authorList>
            <person name="Barrero R.A."/>
            <person name="Guerrero F.D."/>
            <person name="Moolhuijzen P."/>
            <person name="Goolsby J.A."/>
            <person name="Tidwell J."/>
            <person name="Bellgard S.E."/>
            <person name="Bellgard M.I."/>
        </authorList>
    </citation>
    <scope>NUCLEOTIDE SEQUENCE</scope>
    <source>
        <tissue evidence="2">Shoot tissue taken approximately 20 cm above the soil surface</tissue>
    </source>
</reference>
<feature type="chain" id="PRO_5012271973" evidence="1">
    <location>
        <begin position="16"/>
        <end position="47"/>
    </location>
</feature>
<proteinExistence type="predicted"/>
<dbReference type="EMBL" id="GBRH01237210">
    <property type="protein sequence ID" value="JAD60685.1"/>
    <property type="molecule type" value="Transcribed_RNA"/>
</dbReference>
<name>A0A0A9BHJ9_ARUDO</name>
<evidence type="ECO:0000313" key="2">
    <source>
        <dbReference type="EMBL" id="JAD60685.1"/>
    </source>
</evidence>
<accession>A0A0A9BHJ9</accession>
<keyword evidence="1" id="KW-0732">Signal</keyword>
<organism evidence="2">
    <name type="scientific">Arundo donax</name>
    <name type="common">Giant reed</name>
    <name type="synonym">Donax arundinaceus</name>
    <dbReference type="NCBI Taxonomy" id="35708"/>
    <lineage>
        <taxon>Eukaryota</taxon>
        <taxon>Viridiplantae</taxon>
        <taxon>Streptophyta</taxon>
        <taxon>Embryophyta</taxon>
        <taxon>Tracheophyta</taxon>
        <taxon>Spermatophyta</taxon>
        <taxon>Magnoliopsida</taxon>
        <taxon>Liliopsida</taxon>
        <taxon>Poales</taxon>
        <taxon>Poaceae</taxon>
        <taxon>PACMAD clade</taxon>
        <taxon>Arundinoideae</taxon>
        <taxon>Arundineae</taxon>
        <taxon>Arundo</taxon>
    </lineage>
</organism>
<feature type="signal peptide" evidence="1">
    <location>
        <begin position="1"/>
        <end position="15"/>
    </location>
</feature>
<evidence type="ECO:0000256" key="1">
    <source>
        <dbReference type="SAM" id="SignalP"/>
    </source>
</evidence>